<protein>
    <submittedName>
        <fullName evidence="2">Uncharacterized protein</fullName>
    </submittedName>
</protein>
<feature type="compositionally biased region" description="Basic and acidic residues" evidence="1">
    <location>
        <begin position="172"/>
        <end position="198"/>
    </location>
</feature>
<dbReference type="Proteomes" id="UP001331761">
    <property type="component" value="Unassembled WGS sequence"/>
</dbReference>
<feature type="compositionally biased region" description="Low complexity" evidence="1">
    <location>
        <begin position="78"/>
        <end position="94"/>
    </location>
</feature>
<accession>A0AAN8IUE4</accession>
<proteinExistence type="predicted"/>
<feature type="compositionally biased region" description="Low complexity" evidence="1">
    <location>
        <begin position="332"/>
        <end position="345"/>
    </location>
</feature>
<feature type="non-terminal residue" evidence="2">
    <location>
        <position position="1"/>
    </location>
</feature>
<name>A0AAN8IUE4_TRICO</name>
<evidence type="ECO:0000256" key="1">
    <source>
        <dbReference type="SAM" id="MobiDB-lite"/>
    </source>
</evidence>
<dbReference type="AlphaFoldDB" id="A0AAN8IUE4"/>
<feature type="compositionally biased region" description="Basic and acidic residues" evidence="1">
    <location>
        <begin position="284"/>
        <end position="301"/>
    </location>
</feature>
<keyword evidence="3" id="KW-1185">Reference proteome</keyword>
<evidence type="ECO:0000313" key="3">
    <source>
        <dbReference type="Proteomes" id="UP001331761"/>
    </source>
</evidence>
<feature type="compositionally biased region" description="Polar residues" evidence="1">
    <location>
        <begin position="33"/>
        <end position="49"/>
    </location>
</feature>
<feature type="compositionally biased region" description="Acidic residues" evidence="1">
    <location>
        <begin position="53"/>
        <end position="65"/>
    </location>
</feature>
<organism evidence="2 3">
    <name type="scientific">Trichostrongylus colubriformis</name>
    <name type="common">Black scour worm</name>
    <dbReference type="NCBI Taxonomy" id="6319"/>
    <lineage>
        <taxon>Eukaryota</taxon>
        <taxon>Metazoa</taxon>
        <taxon>Ecdysozoa</taxon>
        <taxon>Nematoda</taxon>
        <taxon>Chromadorea</taxon>
        <taxon>Rhabditida</taxon>
        <taxon>Rhabditina</taxon>
        <taxon>Rhabditomorpha</taxon>
        <taxon>Strongyloidea</taxon>
        <taxon>Trichostrongylidae</taxon>
        <taxon>Trichostrongylus</taxon>
    </lineage>
</organism>
<dbReference type="EMBL" id="WIXE01024859">
    <property type="protein sequence ID" value="KAK5965209.1"/>
    <property type="molecule type" value="Genomic_DNA"/>
</dbReference>
<feature type="region of interest" description="Disordered" evidence="1">
    <location>
        <begin position="18"/>
        <end position="376"/>
    </location>
</feature>
<comment type="caution">
    <text evidence="2">The sequence shown here is derived from an EMBL/GenBank/DDBJ whole genome shotgun (WGS) entry which is preliminary data.</text>
</comment>
<feature type="compositionally biased region" description="Polar residues" evidence="1">
    <location>
        <begin position="139"/>
        <end position="148"/>
    </location>
</feature>
<evidence type="ECO:0000313" key="2">
    <source>
        <dbReference type="EMBL" id="KAK5965209.1"/>
    </source>
</evidence>
<reference evidence="2 3" key="1">
    <citation type="submission" date="2019-10" db="EMBL/GenBank/DDBJ databases">
        <title>Assembly and Annotation for the nematode Trichostrongylus colubriformis.</title>
        <authorList>
            <person name="Martin J."/>
        </authorList>
    </citation>
    <scope>NUCLEOTIDE SEQUENCE [LARGE SCALE GENOMIC DNA]</scope>
    <source>
        <strain evidence="2">G859</strain>
        <tissue evidence="2">Whole worm</tissue>
    </source>
</reference>
<feature type="compositionally biased region" description="Basic and acidic residues" evidence="1">
    <location>
        <begin position="18"/>
        <end position="30"/>
    </location>
</feature>
<feature type="compositionally biased region" description="Low complexity" evidence="1">
    <location>
        <begin position="303"/>
        <end position="319"/>
    </location>
</feature>
<sequence length="397" mass="43345">LLECVMNRDAMDFVLHEQPEASEVDTDKDVVTISPTSASTSNAPVVTSKQEVENVESSDDEEEDNNAVPFVRMADIGAAPFSASPSSPVPASLPLKSRKRPRSSLPIIKLPRRRTLGGMNKVENADSASQPLLSKRKSSNGAEMSSTNKAERVVIDVKSPQTVKDVSLEVSPTEKSERSMLEVKSTDRYDRDISELPKKKARQGNVGGSRSKVEEKLVLADSDQIPDVTEPIQSPPKKRMRKTESPSVQDRPKRATAGKTLSFLADVTKRRRRSTQKTDPTNTDTKDKVDTPSTGTDDKEVQSCSTSSTPRGSGRSLSLDAETGSTINHPPKSVSSSSRRVSVSKSSKRALSVEDESLVMQEEMSEAPSPETSSEYQLRCRISPTFELYQPSESCIS</sequence>
<gene>
    <name evidence="2" type="ORF">GCK32_013303</name>
</gene>